<dbReference type="Proteomes" id="UP000290876">
    <property type="component" value="Chromosome"/>
</dbReference>
<keyword evidence="7 10" id="KW-0472">Membrane</keyword>
<feature type="transmembrane region" description="Helical" evidence="10">
    <location>
        <begin position="200"/>
        <end position="220"/>
    </location>
</feature>
<dbReference type="GO" id="GO:0008654">
    <property type="term" value="P:phospholipid biosynthetic process"/>
    <property type="evidence" value="ECO:0007669"/>
    <property type="project" value="UniProtKB-UniRule"/>
</dbReference>
<dbReference type="Pfam" id="PF02660">
    <property type="entry name" value="G3P_acyltransf"/>
    <property type="match status" value="1"/>
</dbReference>
<keyword evidence="2 10" id="KW-0444">Lipid biosynthesis</keyword>
<name>A0A449BAR5_9BACT</name>
<dbReference type="AlphaFoldDB" id="A0A449BAR5"/>
<keyword evidence="6 10" id="KW-0443">Lipid metabolism</keyword>
<dbReference type="PANTHER" id="PTHR30309:SF0">
    <property type="entry name" value="GLYCEROL-3-PHOSPHATE ACYLTRANSFERASE-RELATED"/>
    <property type="match status" value="1"/>
</dbReference>
<protein>
    <recommendedName>
        <fullName evidence="10">Glycerol-3-phosphate acyltransferase</fullName>
    </recommendedName>
    <alternativeName>
        <fullName evidence="10">Acyl-PO4 G3P acyltransferase</fullName>
    </alternativeName>
    <alternativeName>
        <fullName evidence="10">Acyl-phosphate--glycerol-3-phosphate acyltransferase</fullName>
    </alternativeName>
    <alternativeName>
        <fullName evidence="10">G3P acyltransferase</fullName>
        <shortName evidence="10">GPAT</shortName>
        <ecNumber evidence="10">2.3.1.275</ecNumber>
    </alternativeName>
    <alternativeName>
        <fullName evidence="10">Lysophosphatidic acid synthase</fullName>
        <shortName evidence="10">LPA synthase</shortName>
    </alternativeName>
</protein>
<comment type="similarity">
    <text evidence="10">Belongs to the PlsY family.</text>
</comment>
<accession>A0A449BAR5</accession>
<proteinExistence type="inferred from homology"/>
<dbReference type="GO" id="GO:0005886">
    <property type="term" value="C:plasma membrane"/>
    <property type="evidence" value="ECO:0007669"/>
    <property type="project" value="UniProtKB-SubCell"/>
</dbReference>
<feature type="transmembrane region" description="Helical" evidence="10">
    <location>
        <begin position="6"/>
        <end position="31"/>
    </location>
</feature>
<dbReference type="GO" id="GO:0043772">
    <property type="term" value="F:acyl-phosphate glycerol-3-phosphate acyltransferase activity"/>
    <property type="evidence" value="ECO:0007669"/>
    <property type="project" value="UniProtKB-UniRule"/>
</dbReference>
<dbReference type="InterPro" id="IPR003811">
    <property type="entry name" value="G3P_acylTferase_PlsY"/>
</dbReference>
<keyword evidence="4 10" id="KW-0812">Transmembrane</keyword>
<evidence type="ECO:0000313" key="11">
    <source>
        <dbReference type="EMBL" id="VEU78292.1"/>
    </source>
</evidence>
<feature type="transmembrane region" description="Helical" evidence="10">
    <location>
        <begin position="158"/>
        <end position="177"/>
    </location>
</feature>
<dbReference type="UniPathway" id="UPA00085"/>
<keyword evidence="1 10" id="KW-1003">Cell membrane</keyword>
<evidence type="ECO:0000256" key="9">
    <source>
        <dbReference type="ARBA" id="ARBA00023264"/>
    </source>
</evidence>
<dbReference type="EC" id="2.3.1.275" evidence="10"/>
<sequence>MNQVTLAVFANLALFCLGYLLFGSLNTSIILSHKYRNDDIRNHFSKNAGATNSLRAYGKKFALTVFLIDSFKTSLPVIIFATLCNHVFPTYAHTYKLFPQLIGFGTVVGHCFPIYFKFKGGKGVACATGLLLSTNIVLFLIAAVTFFCIAFTKKMVSLASIMSAVSVLPFALFPWMVQGELGWWLNVKFYSPGFLPNEPWWFINGLVVLLAAILVIVMHHSNIKRLLQKKEKPLNLKEVGVKNNNQN</sequence>
<evidence type="ECO:0000313" key="12">
    <source>
        <dbReference type="Proteomes" id="UP000290876"/>
    </source>
</evidence>
<evidence type="ECO:0000256" key="2">
    <source>
        <dbReference type="ARBA" id="ARBA00022516"/>
    </source>
</evidence>
<dbReference type="HAMAP" id="MF_01043">
    <property type="entry name" value="PlsY"/>
    <property type="match status" value="1"/>
</dbReference>
<keyword evidence="12" id="KW-1185">Reference proteome</keyword>
<dbReference type="RefSeq" id="WP_129623126.1">
    <property type="nucleotide sequence ID" value="NZ_LR215043.1"/>
</dbReference>
<gene>
    <name evidence="10 11" type="primary">plsY</name>
    <name evidence="11" type="ORF">NCTC10184_00531</name>
</gene>
<keyword evidence="5 10" id="KW-1133">Transmembrane helix</keyword>
<feature type="transmembrane region" description="Helical" evidence="10">
    <location>
        <begin position="97"/>
        <end position="116"/>
    </location>
</feature>
<organism evidence="11 12">
    <name type="scientific">Mycoplasmopsis columbinasalis</name>
    <dbReference type="NCBI Taxonomy" id="114880"/>
    <lineage>
        <taxon>Bacteria</taxon>
        <taxon>Bacillati</taxon>
        <taxon>Mycoplasmatota</taxon>
        <taxon>Mycoplasmoidales</taxon>
        <taxon>Metamycoplasmataceae</taxon>
        <taxon>Mycoplasmopsis</taxon>
    </lineage>
</organism>
<dbReference type="EMBL" id="LR215043">
    <property type="protein sequence ID" value="VEU78292.1"/>
    <property type="molecule type" value="Genomic_DNA"/>
</dbReference>
<comment type="subunit">
    <text evidence="10">Probably interacts with PlsX.</text>
</comment>
<reference evidence="11 12" key="1">
    <citation type="submission" date="2019-01" db="EMBL/GenBank/DDBJ databases">
        <authorList>
            <consortium name="Pathogen Informatics"/>
        </authorList>
    </citation>
    <scope>NUCLEOTIDE SEQUENCE [LARGE SCALE GENOMIC DNA]</scope>
    <source>
        <strain evidence="11 12">NCTC10184</strain>
    </source>
</reference>
<keyword evidence="3 10" id="KW-0808">Transferase</keyword>
<evidence type="ECO:0000256" key="4">
    <source>
        <dbReference type="ARBA" id="ARBA00022692"/>
    </source>
</evidence>
<evidence type="ECO:0000256" key="1">
    <source>
        <dbReference type="ARBA" id="ARBA00022475"/>
    </source>
</evidence>
<dbReference type="PANTHER" id="PTHR30309">
    <property type="entry name" value="INNER MEMBRANE PROTEIN YGIH"/>
    <property type="match status" value="1"/>
</dbReference>
<evidence type="ECO:0000256" key="8">
    <source>
        <dbReference type="ARBA" id="ARBA00023209"/>
    </source>
</evidence>
<comment type="catalytic activity">
    <reaction evidence="10">
        <text>an acyl phosphate + sn-glycerol 3-phosphate = a 1-acyl-sn-glycero-3-phosphate + phosphate</text>
        <dbReference type="Rhea" id="RHEA:34075"/>
        <dbReference type="ChEBI" id="CHEBI:43474"/>
        <dbReference type="ChEBI" id="CHEBI:57597"/>
        <dbReference type="ChEBI" id="CHEBI:57970"/>
        <dbReference type="ChEBI" id="CHEBI:59918"/>
        <dbReference type="EC" id="2.3.1.275"/>
    </reaction>
</comment>
<evidence type="ECO:0000256" key="3">
    <source>
        <dbReference type="ARBA" id="ARBA00022679"/>
    </source>
</evidence>
<keyword evidence="9 10" id="KW-1208">Phospholipid metabolism</keyword>
<dbReference type="NCBIfam" id="TIGR00023">
    <property type="entry name" value="glycerol-3-phosphate 1-O-acyltransferase PlsY"/>
    <property type="match status" value="1"/>
</dbReference>
<comment type="pathway">
    <text evidence="10">Lipid metabolism; phospholipid metabolism.</text>
</comment>
<evidence type="ECO:0000256" key="5">
    <source>
        <dbReference type="ARBA" id="ARBA00022989"/>
    </source>
</evidence>
<comment type="subcellular location">
    <subcellularLocation>
        <location evidence="10">Cell membrane</location>
        <topology evidence="10">Multi-pass membrane protein</topology>
    </subcellularLocation>
</comment>
<dbReference type="SMART" id="SM01207">
    <property type="entry name" value="G3P_acyltransf"/>
    <property type="match status" value="1"/>
</dbReference>
<feature type="transmembrane region" description="Helical" evidence="10">
    <location>
        <begin position="128"/>
        <end position="151"/>
    </location>
</feature>
<keyword evidence="8 10" id="KW-0594">Phospholipid biosynthesis</keyword>
<keyword evidence="11" id="KW-0012">Acyltransferase</keyword>
<evidence type="ECO:0000256" key="7">
    <source>
        <dbReference type="ARBA" id="ARBA00023136"/>
    </source>
</evidence>
<dbReference type="OrthoDB" id="9777124at2"/>
<evidence type="ECO:0000256" key="6">
    <source>
        <dbReference type="ARBA" id="ARBA00023098"/>
    </source>
</evidence>
<dbReference type="KEGG" id="mcob:NCTC10184_00531"/>
<evidence type="ECO:0000256" key="10">
    <source>
        <dbReference type="HAMAP-Rule" id="MF_01043"/>
    </source>
</evidence>
<comment type="function">
    <text evidence="10">Catalyzes the transfer of an acyl group from acyl-phosphate (acyl-PO(4)) to glycerol-3-phosphate (G3P) to form lysophosphatidic acid (LPA). This enzyme utilizes acyl-phosphate as fatty acyl donor, but not acyl-CoA or acyl-ACP.</text>
</comment>